<organism evidence="1 2">
    <name type="scientific">Arthrobotrys conoides</name>
    <dbReference type="NCBI Taxonomy" id="74498"/>
    <lineage>
        <taxon>Eukaryota</taxon>
        <taxon>Fungi</taxon>
        <taxon>Dikarya</taxon>
        <taxon>Ascomycota</taxon>
        <taxon>Pezizomycotina</taxon>
        <taxon>Orbiliomycetes</taxon>
        <taxon>Orbiliales</taxon>
        <taxon>Orbiliaceae</taxon>
        <taxon>Arthrobotrys</taxon>
    </lineage>
</organism>
<dbReference type="Proteomes" id="UP001307849">
    <property type="component" value="Unassembled WGS sequence"/>
</dbReference>
<gene>
    <name evidence="1" type="ORF">TWF506_008327</name>
</gene>
<dbReference type="AlphaFoldDB" id="A0AAN8N951"/>
<sequence>MKPYSYTPIADLLVDLIDTKQQQHSFLVSSAALRVASPVWRKMLDPDTKFAPLETVSVNGKEYIKITIEGVEVESLQTILGILHYSTENIFPRWMSRSVGMTPEFLRFDFSVIRGIALLLDQYDCVAVISHFAEGWFGTGKGKKEWPWDPDYVGVGFEDWIFIASVFSRLERECGGCSRAIQLVSRELIKDICMDSSESADIEEAKHYRWKETQLTLRDAGMDIGTNSVEPIETREREGEKFDLVEVDLEMIPQKILGFILDTRLSIGYQVLAPLYYFIQKLMNSETTATPVLLDNDDTGFCENTECSAIALGTLIQSLREQGLQYLLAQDLTKDELRPPSRCSLQDLTLKIQVLQMTTFQIRNVHTKMKSSDIDESIKNAVATKPRLTAELLEFKAVRPTLSYTNRPIFLRTDQDISNPQSAAVCPLVLRLSKIKTNAQDLLNSVKGYENLDE</sequence>
<keyword evidence="2" id="KW-1185">Reference proteome</keyword>
<reference evidence="1 2" key="1">
    <citation type="submission" date="2019-10" db="EMBL/GenBank/DDBJ databases">
        <authorList>
            <person name="Palmer J.M."/>
        </authorList>
    </citation>
    <scope>NUCLEOTIDE SEQUENCE [LARGE SCALE GENOMIC DNA]</scope>
    <source>
        <strain evidence="1 2">TWF506</strain>
    </source>
</reference>
<name>A0AAN8N951_9PEZI</name>
<evidence type="ECO:0000313" key="2">
    <source>
        <dbReference type="Proteomes" id="UP001307849"/>
    </source>
</evidence>
<accession>A0AAN8N951</accession>
<proteinExistence type="predicted"/>
<comment type="caution">
    <text evidence="1">The sequence shown here is derived from an EMBL/GenBank/DDBJ whole genome shotgun (WGS) entry which is preliminary data.</text>
</comment>
<dbReference type="EMBL" id="JAVHJM010000005">
    <property type="protein sequence ID" value="KAK6513896.1"/>
    <property type="molecule type" value="Genomic_DNA"/>
</dbReference>
<evidence type="ECO:0000313" key="1">
    <source>
        <dbReference type="EMBL" id="KAK6513896.1"/>
    </source>
</evidence>
<protein>
    <submittedName>
        <fullName evidence="1">Uncharacterized protein</fullName>
    </submittedName>
</protein>